<dbReference type="OrthoDB" id="7066027at2"/>
<keyword evidence="1" id="KW-0812">Transmembrane</keyword>
<dbReference type="Pfam" id="PF11137">
    <property type="entry name" value="DUF2909"/>
    <property type="match status" value="1"/>
</dbReference>
<dbReference type="EMBL" id="FQUK01000002">
    <property type="protein sequence ID" value="SHE31835.1"/>
    <property type="molecule type" value="Genomic_DNA"/>
</dbReference>
<evidence type="ECO:0000313" key="3">
    <source>
        <dbReference type="Proteomes" id="UP000242857"/>
    </source>
</evidence>
<dbReference type="STRING" id="213588.SAMN02745204_00206"/>
<dbReference type="InterPro" id="IPR021313">
    <property type="entry name" value="DUF2909"/>
</dbReference>
<protein>
    <recommendedName>
        <fullName evidence="4">Twin transmembrane helix small protein</fullName>
    </recommendedName>
</protein>
<evidence type="ECO:0000313" key="2">
    <source>
        <dbReference type="EMBL" id="SHE31835.1"/>
    </source>
</evidence>
<keyword evidence="1" id="KW-1133">Transmembrane helix</keyword>
<dbReference type="AlphaFoldDB" id="A0A1M4SHZ6"/>
<proteinExistence type="predicted"/>
<evidence type="ECO:0000256" key="1">
    <source>
        <dbReference type="SAM" id="Phobius"/>
    </source>
</evidence>
<feature type="transmembrane region" description="Helical" evidence="1">
    <location>
        <begin position="46"/>
        <end position="66"/>
    </location>
</feature>
<reference evidence="3" key="1">
    <citation type="submission" date="2016-11" db="EMBL/GenBank/DDBJ databases">
        <authorList>
            <person name="Varghese N."/>
            <person name="Submissions S."/>
        </authorList>
    </citation>
    <scope>NUCLEOTIDE SEQUENCE [LARGE SCALE GENOMIC DNA]</scope>
    <source>
        <strain evidence="3">DSM 14834</strain>
    </source>
</reference>
<gene>
    <name evidence="2" type="ORF">SAMN02745204_00206</name>
</gene>
<keyword evidence="1" id="KW-0472">Membrane</keyword>
<sequence length="75" mass="8121">MSESLKLLLILGFLLLILWNLGAGLYYLLVDKGASKRTVNALTRRIALSVTLIVLVIIAIKLGWIVPHGIGRAPG</sequence>
<keyword evidence="3" id="KW-1185">Reference proteome</keyword>
<dbReference type="RefSeq" id="WP_072754778.1">
    <property type="nucleotide sequence ID" value="NZ_FQUK01000002.1"/>
</dbReference>
<dbReference type="Proteomes" id="UP000242857">
    <property type="component" value="Unassembled WGS sequence"/>
</dbReference>
<name>A0A1M4SHZ6_9GAMM</name>
<accession>A0A1M4SHZ6</accession>
<evidence type="ECO:0008006" key="4">
    <source>
        <dbReference type="Google" id="ProtNLM"/>
    </source>
</evidence>
<dbReference type="NCBIfam" id="NF033233">
    <property type="entry name" value="twin_helix"/>
    <property type="match status" value="1"/>
</dbReference>
<organism evidence="2 3">
    <name type="scientific">Thermomonas hydrothermalis</name>
    <dbReference type="NCBI Taxonomy" id="213588"/>
    <lineage>
        <taxon>Bacteria</taxon>
        <taxon>Pseudomonadati</taxon>
        <taxon>Pseudomonadota</taxon>
        <taxon>Gammaproteobacteria</taxon>
        <taxon>Lysobacterales</taxon>
        <taxon>Lysobacteraceae</taxon>
        <taxon>Thermomonas</taxon>
    </lineage>
</organism>